<comment type="caution">
    <text evidence="1">The sequence shown here is derived from an EMBL/GenBank/DDBJ whole genome shotgun (WGS) entry which is preliminary data.</text>
</comment>
<evidence type="ECO:0000313" key="2">
    <source>
        <dbReference type="Proteomes" id="UP000518266"/>
    </source>
</evidence>
<dbReference type="EMBL" id="JAAKFY010000015">
    <property type="protein sequence ID" value="KAF3844658.1"/>
    <property type="molecule type" value="Genomic_DNA"/>
</dbReference>
<sequence>MEPLTAHTQLQVEAPVIEEPCRATFNLSTTGNSAVTLLRSSKLVTIREADDDIFTPVVKNYLTAK</sequence>
<dbReference type="Proteomes" id="UP000518266">
    <property type="component" value="Unassembled WGS sequence"/>
</dbReference>
<protein>
    <submittedName>
        <fullName evidence="1">Uncharacterized protein</fullName>
    </submittedName>
</protein>
<keyword evidence="2" id="KW-1185">Reference proteome</keyword>
<evidence type="ECO:0000313" key="1">
    <source>
        <dbReference type="EMBL" id="KAF3844658.1"/>
    </source>
</evidence>
<accession>A0A7J5Y8G9</accession>
<organism evidence="1 2">
    <name type="scientific">Dissostichus mawsoni</name>
    <name type="common">Antarctic cod</name>
    <dbReference type="NCBI Taxonomy" id="36200"/>
    <lineage>
        <taxon>Eukaryota</taxon>
        <taxon>Metazoa</taxon>
        <taxon>Chordata</taxon>
        <taxon>Craniata</taxon>
        <taxon>Vertebrata</taxon>
        <taxon>Euteleostomi</taxon>
        <taxon>Actinopterygii</taxon>
        <taxon>Neopterygii</taxon>
        <taxon>Teleostei</taxon>
        <taxon>Neoteleostei</taxon>
        <taxon>Acanthomorphata</taxon>
        <taxon>Eupercaria</taxon>
        <taxon>Perciformes</taxon>
        <taxon>Notothenioidei</taxon>
        <taxon>Nototheniidae</taxon>
        <taxon>Dissostichus</taxon>
    </lineage>
</organism>
<name>A0A7J5Y8G9_DISMA</name>
<reference evidence="1 2" key="1">
    <citation type="submission" date="2020-03" db="EMBL/GenBank/DDBJ databases">
        <title>Dissostichus mawsoni Genome sequencing and assembly.</title>
        <authorList>
            <person name="Park H."/>
        </authorList>
    </citation>
    <scope>NUCLEOTIDE SEQUENCE [LARGE SCALE GENOMIC DNA]</scope>
    <source>
        <strain evidence="1">DM0001</strain>
        <tissue evidence="1">Muscle</tissue>
    </source>
</reference>
<gene>
    <name evidence="1" type="ORF">F7725_007821</name>
</gene>
<proteinExistence type="predicted"/>
<dbReference type="AlphaFoldDB" id="A0A7J5Y8G9"/>